<evidence type="ECO:0000313" key="3">
    <source>
        <dbReference type="Proteomes" id="UP000178385"/>
    </source>
</evidence>
<evidence type="ECO:0000313" key="2">
    <source>
        <dbReference type="EMBL" id="OGY46871.1"/>
    </source>
</evidence>
<gene>
    <name evidence="2" type="ORF">A2840_02995</name>
</gene>
<dbReference type="Proteomes" id="UP000178385">
    <property type="component" value="Unassembled WGS sequence"/>
</dbReference>
<name>A0A1G1Y3P6_9BACT</name>
<dbReference type="AlphaFoldDB" id="A0A1G1Y3P6"/>
<keyword evidence="1" id="KW-0812">Transmembrane</keyword>
<organism evidence="2 3">
    <name type="scientific">Candidatus Buchananbacteria bacterium RIFCSPHIGHO2_01_FULL_47_11b</name>
    <dbReference type="NCBI Taxonomy" id="1797537"/>
    <lineage>
        <taxon>Bacteria</taxon>
        <taxon>Candidatus Buchananiibacteriota</taxon>
    </lineage>
</organism>
<feature type="transmembrane region" description="Helical" evidence="1">
    <location>
        <begin position="6"/>
        <end position="26"/>
    </location>
</feature>
<sequence>MESQLITTIVQGGAVGLSAALIWLLYRLITNHFEHTNAALDRNSQAFIQVATSNQKLCDSHEKLCELIKEKL</sequence>
<proteinExistence type="predicted"/>
<comment type="caution">
    <text evidence="2">The sequence shown here is derived from an EMBL/GenBank/DDBJ whole genome shotgun (WGS) entry which is preliminary data.</text>
</comment>
<evidence type="ECO:0000256" key="1">
    <source>
        <dbReference type="SAM" id="Phobius"/>
    </source>
</evidence>
<accession>A0A1G1Y3P6</accession>
<keyword evidence="1" id="KW-0472">Membrane</keyword>
<keyword evidence="1" id="KW-1133">Transmembrane helix</keyword>
<reference evidence="2 3" key="1">
    <citation type="journal article" date="2016" name="Nat. Commun.">
        <title>Thousands of microbial genomes shed light on interconnected biogeochemical processes in an aquifer system.</title>
        <authorList>
            <person name="Anantharaman K."/>
            <person name="Brown C.T."/>
            <person name="Hug L.A."/>
            <person name="Sharon I."/>
            <person name="Castelle C.J."/>
            <person name="Probst A.J."/>
            <person name="Thomas B.C."/>
            <person name="Singh A."/>
            <person name="Wilkins M.J."/>
            <person name="Karaoz U."/>
            <person name="Brodie E.L."/>
            <person name="Williams K.H."/>
            <person name="Hubbard S.S."/>
            <person name="Banfield J.F."/>
        </authorList>
    </citation>
    <scope>NUCLEOTIDE SEQUENCE [LARGE SCALE GENOMIC DNA]</scope>
</reference>
<dbReference type="EMBL" id="MHIG01000024">
    <property type="protein sequence ID" value="OGY46871.1"/>
    <property type="molecule type" value="Genomic_DNA"/>
</dbReference>
<protein>
    <submittedName>
        <fullName evidence="2">Uncharacterized protein</fullName>
    </submittedName>
</protein>